<evidence type="ECO:0000259" key="1">
    <source>
        <dbReference type="Pfam" id="PF13577"/>
    </source>
</evidence>
<dbReference type="SUPFAM" id="SSF54427">
    <property type="entry name" value="NTF2-like"/>
    <property type="match status" value="1"/>
</dbReference>
<proteinExistence type="predicted"/>
<gene>
    <name evidence="2" type="ORF">JWS13_27035</name>
</gene>
<dbReference type="Gene3D" id="3.10.450.50">
    <property type="match status" value="1"/>
</dbReference>
<name>A0A974W684_9NOCA</name>
<sequence length="150" mass="17281">MAEQMTMLERLTAIEDIKQLKARYFRLLDQHEWDDFAALFSSTLVVEIAESTSGPKDRDTFVQSVRSHLDNAVTVHQGHTPEITIIDADHASGIWAMFDLVEPPADSEFPLLTGYGHYLEDYVREDGEWRISRLELTRIKRSTSFERATH</sequence>
<reference evidence="2 3" key="1">
    <citation type="journal article" date="2021" name="Microbiol. Resour. Announc.">
        <title>Complete Genome Sequences of Two Rhodococcus sp. Strains with Large and Linear Chromosomes, Isolated from Apple Rhizosphere.</title>
        <authorList>
            <person name="Benning S."/>
            <person name="Brugnone N."/>
            <person name="Siani R."/>
            <person name="Kublik S."/>
            <person name="Schloter M."/>
            <person name="Rad V."/>
        </authorList>
    </citation>
    <scope>NUCLEOTIDE SEQUENCE [LARGE SCALE GENOMIC DNA]</scope>
    <source>
        <strain evidence="2 3">R79</strain>
    </source>
</reference>
<reference evidence="2 3" key="2">
    <citation type="journal article" date="2022" name="Arch. Microbiol.">
        <title>Rhodococcus pseudokoreensis sp. nov. isolated from the rhizosphere of young M26 apple rootstocks.</title>
        <authorList>
            <person name="Kampfer P."/>
            <person name="Glaeser S.P."/>
            <person name="Blom J."/>
            <person name="Wolf J."/>
            <person name="Benning S."/>
            <person name="Schloter M."/>
            <person name="Neumann-Schaal M."/>
        </authorList>
    </citation>
    <scope>NUCLEOTIDE SEQUENCE [LARGE SCALE GENOMIC DNA]</scope>
    <source>
        <strain evidence="2 3">R79</strain>
    </source>
</reference>
<feature type="domain" description="SnoaL-like" evidence="1">
    <location>
        <begin position="9"/>
        <end position="134"/>
    </location>
</feature>
<keyword evidence="3" id="KW-1185">Reference proteome</keyword>
<evidence type="ECO:0000313" key="2">
    <source>
        <dbReference type="EMBL" id="QSE92033.1"/>
    </source>
</evidence>
<evidence type="ECO:0000313" key="3">
    <source>
        <dbReference type="Proteomes" id="UP000662986"/>
    </source>
</evidence>
<dbReference type="EMBL" id="CP070619">
    <property type="protein sequence ID" value="QSE92033.1"/>
    <property type="molecule type" value="Genomic_DNA"/>
</dbReference>
<dbReference type="RefSeq" id="WP_206008402.1">
    <property type="nucleotide sequence ID" value="NZ_CP070619.1"/>
</dbReference>
<organism evidence="2 3">
    <name type="scientific">Rhodococcus pseudokoreensis</name>
    <dbReference type="NCBI Taxonomy" id="2811421"/>
    <lineage>
        <taxon>Bacteria</taxon>
        <taxon>Bacillati</taxon>
        <taxon>Actinomycetota</taxon>
        <taxon>Actinomycetes</taxon>
        <taxon>Mycobacteriales</taxon>
        <taxon>Nocardiaceae</taxon>
        <taxon>Rhodococcus</taxon>
    </lineage>
</organism>
<accession>A0A974W684</accession>
<protein>
    <submittedName>
        <fullName evidence="2">Nuclear transport factor 2 family protein</fullName>
    </submittedName>
</protein>
<dbReference type="InterPro" id="IPR037401">
    <property type="entry name" value="SnoaL-like"/>
</dbReference>
<dbReference type="Proteomes" id="UP000662986">
    <property type="component" value="Chromosome"/>
</dbReference>
<dbReference type="Pfam" id="PF13577">
    <property type="entry name" value="SnoaL_4"/>
    <property type="match status" value="1"/>
</dbReference>
<dbReference type="InterPro" id="IPR032710">
    <property type="entry name" value="NTF2-like_dom_sf"/>
</dbReference>